<sequence length="97" mass="10931">MSIIIGSGFAYLLIKHNYIYGIKFIINSLSILFVLPTIITIFGILSFYGKFIQIYGLFGILLGHIILNVPLVTRIIVQSLKDVSPNERMLADQMNLN</sequence>
<protein>
    <recommendedName>
        <fullName evidence="6">ABC transmembrane type-1 domain-containing protein</fullName>
    </recommendedName>
</protein>
<comment type="subcellular location">
    <subcellularLocation>
        <location evidence="1">Membrane</location>
        <topology evidence="1">Multi-pass membrane protein</topology>
    </subcellularLocation>
</comment>
<gene>
    <name evidence="7" type="ORF">METZ01_LOCUS189599</name>
</gene>
<proteinExistence type="predicted"/>
<name>A0A382DEQ9_9ZZZZ</name>
<dbReference type="Gene3D" id="1.10.3720.10">
    <property type="entry name" value="MetI-like"/>
    <property type="match status" value="1"/>
</dbReference>
<dbReference type="InterPro" id="IPR000515">
    <property type="entry name" value="MetI-like"/>
</dbReference>
<dbReference type="SUPFAM" id="SSF161098">
    <property type="entry name" value="MetI-like"/>
    <property type="match status" value="1"/>
</dbReference>
<feature type="transmembrane region" description="Helical" evidence="5">
    <location>
        <begin position="54"/>
        <end position="77"/>
    </location>
</feature>
<evidence type="ECO:0000256" key="1">
    <source>
        <dbReference type="ARBA" id="ARBA00004141"/>
    </source>
</evidence>
<dbReference type="InterPro" id="IPR035906">
    <property type="entry name" value="MetI-like_sf"/>
</dbReference>
<organism evidence="7">
    <name type="scientific">marine metagenome</name>
    <dbReference type="NCBI Taxonomy" id="408172"/>
    <lineage>
        <taxon>unclassified sequences</taxon>
        <taxon>metagenomes</taxon>
        <taxon>ecological metagenomes</taxon>
    </lineage>
</organism>
<keyword evidence="2 5" id="KW-0812">Transmembrane</keyword>
<dbReference type="EMBL" id="UINC01038960">
    <property type="protein sequence ID" value="SVB36745.1"/>
    <property type="molecule type" value="Genomic_DNA"/>
</dbReference>
<dbReference type="GO" id="GO:0055085">
    <property type="term" value="P:transmembrane transport"/>
    <property type="evidence" value="ECO:0007669"/>
    <property type="project" value="InterPro"/>
</dbReference>
<keyword evidence="3 5" id="KW-1133">Transmembrane helix</keyword>
<dbReference type="PROSITE" id="PS50928">
    <property type="entry name" value="ABC_TM1"/>
    <property type="match status" value="1"/>
</dbReference>
<evidence type="ECO:0000313" key="7">
    <source>
        <dbReference type="EMBL" id="SVB36745.1"/>
    </source>
</evidence>
<feature type="non-terminal residue" evidence="7">
    <location>
        <position position="97"/>
    </location>
</feature>
<reference evidence="7" key="1">
    <citation type="submission" date="2018-05" db="EMBL/GenBank/DDBJ databases">
        <authorList>
            <person name="Lanie J.A."/>
            <person name="Ng W.-L."/>
            <person name="Kazmierczak K.M."/>
            <person name="Andrzejewski T.M."/>
            <person name="Davidsen T.M."/>
            <person name="Wayne K.J."/>
            <person name="Tettelin H."/>
            <person name="Glass J.I."/>
            <person name="Rusch D."/>
            <person name="Podicherti R."/>
            <person name="Tsui H.-C.T."/>
            <person name="Winkler M.E."/>
        </authorList>
    </citation>
    <scope>NUCLEOTIDE SEQUENCE</scope>
</reference>
<dbReference type="AlphaFoldDB" id="A0A382DEQ9"/>
<feature type="transmembrane region" description="Helical" evidence="5">
    <location>
        <begin position="24"/>
        <end position="48"/>
    </location>
</feature>
<accession>A0A382DEQ9</accession>
<dbReference type="GO" id="GO:0016020">
    <property type="term" value="C:membrane"/>
    <property type="evidence" value="ECO:0007669"/>
    <property type="project" value="UniProtKB-SubCell"/>
</dbReference>
<evidence type="ECO:0000256" key="4">
    <source>
        <dbReference type="ARBA" id="ARBA00023136"/>
    </source>
</evidence>
<feature type="domain" description="ABC transmembrane type-1" evidence="6">
    <location>
        <begin position="1"/>
        <end position="97"/>
    </location>
</feature>
<evidence type="ECO:0000256" key="3">
    <source>
        <dbReference type="ARBA" id="ARBA00022989"/>
    </source>
</evidence>
<keyword evidence="4 5" id="KW-0472">Membrane</keyword>
<evidence type="ECO:0000256" key="5">
    <source>
        <dbReference type="SAM" id="Phobius"/>
    </source>
</evidence>
<evidence type="ECO:0000259" key="6">
    <source>
        <dbReference type="PROSITE" id="PS50928"/>
    </source>
</evidence>
<evidence type="ECO:0000256" key="2">
    <source>
        <dbReference type="ARBA" id="ARBA00022692"/>
    </source>
</evidence>